<evidence type="ECO:0000313" key="3">
    <source>
        <dbReference type="EMBL" id="BBO19849.1"/>
    </source>
</evidence>
<feature type="transmembrane region" description="Helical" evidence="1">
    <location>
        <begin position="18"/>
        <end position="39"/>
    </location>
</feature>
<dbReference type="InterPro" id="IPR032816">
    <property type="entry name" value="VTT_dom"/>
</dbReference>
<keyword evidence="1" id="KW-1133">Transmembrane helix</keyword>
<name>A0A809QWR2_9PROT</name>
<reference evidence="3" key="1">
    <citation type="journal article" name="DNA Res.">
        <title>The physiological potential of anammox bacteria as revealed by their core genome structure.</title>
        <authorList>
            <person name="Okubo T."/>
            <person name="Toyoda A."/>
            <person name="Fukuhara K."/>
            <person name="Uchiyama I."/>
            <person name="Harigaya Y."/>
            <person name="Kuroiwa M."/>
            <person name="Suzuki T."/>
            <person name="Murakami Y."/>
            <person name="Suwa Y."/>
            <person name="Takami H."/>
        </authorList>
    </citation>
    <scope>NUCLEOTIDE SEQUENCE</scope>
    <source>
        <strain evidence="3">317325-3</strain>
    </source>
</reference>
<dbReference type="AlphaFoldDB" id="A0A809QWR2"/>
<protein>
    <submittedName>
        <fullName evidence="3">DedA family protein</fullName>
    </submittedName>
</protein>
<gene>
    <name evidence="3" type="ORF">DSYM_05480</name>
</gene>
<feature type="domain" description="VTT" evidence="2">
    <location>
        <begin position="27"/>
        <end position="147"/>
    </location>
</feature>
<organism evidence="3 4">
    <name type="scientific">Candidatus Desulfobacillus denitrificans</name>
    <dbReference type="NCBI Taxonomy" id="2608985"/>
    <lineage>
        <taxon>Bacteria</taxon>
        <taxon>Pseudomonadati</taxon>
        <taxon>Pseudomonadota</taxon>
        <taxon>Betaproteobacteria</taxon>
        <taxon>Candidatus Desulfobacillus</taxon>
    </lineage>
</organism>
<feature type="transmembrane region" description="Helical" evidence="1">
    <location>
        <begin position="129"/>
        <end position="150"/>
    </location>
</feature>
<dbReference type="KEGG" id="ddz:DSYM_05480"/>
<dbReference type="Proteomes" id="UP000662914">
    <property type="component" value="Chromosome"/>
</dbReference>
<dbReference type="PANTHER" id="PTHR42709">
    <property type="entry name" value="ALKALINE PHOSPHATASE LIKE PROTEIN"/>
    <property type="match status" value="1"/>
</dbReference>
<evidence type="ECO:0000259" key="2">
    <source>
        <dbReference type="Pfam" id="PF09335"/>
    </source>
</evidence>
<keyword evidence="1" id="KW-0812">Transmembrane</keyword>
<dbReference type="GO" id="GO:0005886">
    <property type="term" value="C:plasma membrane"/>
    <property type="evidence" value="ECO:0007669"/>
    <property type="project" value="TreeGrafter"/>
</dbReference>
<dbReference type="EMBL" id="AP021857">
    <property type="protein sequence ID" value="BBO19849.1"/>
    <property type="molecule type" value="Genomic_DNA"/>
</dbReference>
<proteinExistence type="predicted"/>
<dbReference type="Pfam" id="PF09335">
    <property type="entry name" value="VTT_dom"/>
    <property type="match status" value="1"/>
</dbReference>
<evidence type="ECO:0000313" key="4">
    <source>
        <dbReference type="Proteomes" id="UP000662914"/>
    </source>
</evidence>
<feature type="transmembrane region" description="Helical" evidence="1">
    <location>
        <begin position="45"/>
        <end position="67"/>
    </location>
</feature>
<keyword evidence="1" id="KW-0472">Membrane</keyword>
<dbReference type="PANTHER" id="PTHR42709:SF2">
    <property type="entry name" value="INNER MEMBRANE PROTEIN YOHD"/>
    <property type="match status" value="1"/>
</dbReference>
<dbReference type="InterPro" id="IPR051311">
    <property type="entry name" value="DedA_domain"/>
</dbReference>
<accession>A0A809QWR2</accession>
<evidence type="ECO:0000256" key="1">
    <source>
        <dbReference type="SAM" id="Phobius"/>
    </source>
</evidence>
<feature type="transmembrane region" description="Helical" evidence="1">
    <location>
        <begin position="166"/>
        <end position="184"/>
    </location>
</feature>
<sequence>MDAGGPILQLIQQWGYPLVFLGAVLEGETVLLLAGLLAHSGHLQFPLVVAAAAAGGFAGDQLFFLLGRRHGGRLLARFPRLNGAAMRADGMLARHHVLFILANRFLYGLRIAGPLAVGMSAVPAGRFALLNLIGAVIWGLAITGAGYFFGQAMELLLGDIRRMEEWLLGAIVVAVLLVHAFRRLRKP</sequence>